<dbReference type="PRINTS" id="PR00776">
    <property type="entry name" value="HEMOGLOBNASE"/>
</dbReference>
<dbReference type="AlphaFoldDB" id="A0AAQ3P3D7"/>
<protein>
    <submittedName>
        <fullName evidence="2">Uncharacterized protein</fullName>
    </submittedName>
</protein>
<sequence>MVTILKDCTGEDVIVNKFFSAIFGNKSALWSVSGKVMDSGPNDQILILYSGHHRPGVLGDLVLPHSGIVTHWWFDFVGRRHPPPEKKRKRKKGVRKSEVESAEPFVFLYDSVSSHQIFALLKHASELLKSLFYELCNESGSIFEGLLPEGLIIYAKTSAKAEDSWVKERTMTGNSDYGSHACSMVPTLLIFEDHLQKQSTNVTKISSIPEIRYHTVEE</sequence>
<evidence type="ECO:0000313" key="3">
    <source>
        <dbReference type="Proteomes" id="UP001374535"/>
    </source>
</evidence>
<dbReference type="Proteomes" id="UP001374535">
    <property type="component" value="Chromosome 2"/>
</dbReference>
<evidence type="ECO:0000256" key="1">
    <source>
        <dbReference type="ARBA" id="ARBA00009941"/>
    </source>
</evidence>
<dbReference type="GO" id="GO:0006624">
    <property type="term" value="P:vacuolar protein processing"/>
    <property type="evidence" value="ECO:0007669"/>
    <property type="project" value="TreeGrafter"/>
</dbReference>
<dbReference type="PANTHER" id="PTHR12000">
    <property type="entry name" value="HEMOGLOBINASE FAMILY MEMBER"/>
    <property type="match status" value="1"/>
</dbReference>
<dbReference type="GO" id="GO:0005773">
    <property type="term" value="C:vacuole"/>
    <property type="evidence" value="ECO:0007669"/>
    <property type="project" value="GOC"/>
</dbReference>
<name>A0AAQ3P3D7_VIGMU</name>
<evidence type="ECO:0000313" key="2">
    <source>
        <dbReference type="EMBL" id="WVZ20121.1"/>
    </source>
</evidence>
<dbReference type="InterPro" id="IPR001096">
    <property type="entry name" value="Peptidase_C13"/>
</dbReference>
<dbReference type="GO" id="GO:0004197">
    <property type="term" value="F:cysteine-type endopeptidase activity"/>
    <property type="evidence" value="ECO:0007669"/>
    <property type="project" value="TreeGrafter"/>
</dbReference>
<keyword evidence="3" id="KW-1185">Reference proteome</keyword>
<accession>A0AAQ3P3D7</accession>
<comment type="similarity">
    <text evidence="1">Belongs to the peptidase C13 family.</text>
</comment>
<dbReference type="PANTHER" id="PTHR12000:SF50">
    <property type="entry name" value="VACUOLAR-PROCESSING ENZYME GAMMA-ISOZYME"/>
    <property type="match status" value="1"/>
</dbReference>
<organism evidence="2 3">
    <name type="scientific">Vigna mungo</name>
    <name type="common">Black gram</name>
    <name type="synonym">Phaseolus mungo</name>
    <dbReference type="NCBI Taxonomy" id="3915"/>
    <lineage>
        <taxon>Eukaryota</taxon>
        <taxon>Viridiplantae</taxon>
        <taxon>Streptophyta</taxon>
        <taxon>Embryophyta</taxon>
        <taxon>Tracheophyta</taxon>
        <taxon>Spermatophyta</taxon>
        <taxon>Magnoliopsida</taxon>
        <taxon>eudicotyledons</taxon>
        <taxon>Gunneridae</taxon>
        <taxon>Pentapetalae</taxon>
        <taxon>rosids</taxon>
        <taxon>fabids</taxon>
        <taxon>Fabales</taxon>
        <taxon>Fabaceae</taxon>
        <taxon>Papilionoideae</taxon>
        <taxon>50 kb inversion clade</taxon>
        <taxon>NPAAA clade</taxon>
        <taxon>indigoferoid/millettioid clade</taxon>
        <taxon>Phaseoleae</taxon>
        <taxon>Vigna</taxon>
    </lineage>
</organism>
<proteinExistence type="inferred from homology"/>
<dbReference type="Gene3D" id="3.40.50.1460">
    <property type="match status" value="1"/>
</dbReference>
<dbReference type="GO" id="GO:0051603">
    <property type="term" value="P:proteolysis involved in protein catabolic process"/>
    <property type="evidence" value="ECO:0007669"/>
    <property type="project" value="TreeGrafter"/>
</dbReference>
<dbReference type="EMBL" id="CP144699">
    <property type="protein sequence ID" value="WVZ20121.1"/>
    <property type="molecule type" value="Genomic_DNA"/>
</dbReference>
<gene>
    <name evidence="2" type="ORF">V8G54_007443</name>
</gene>
<dbReference type="Pfam" id="PF01650">
    <property type="entry name" value="Peptidase_C13"/>
    <property type="match status" value="1"/>
</dbReference>
<reference evidence="2 3" key="1">
    <citation type="journal article" date="2023" name="Life. Sci Alliance">
        <title>Evolutionary insights into 3D genome organization and epigenetic landscape of Vigna mungo.</title>
        <authorList>
            <person name="Junaid A."/>
            <person name="Singh B."/>
            <person name="Bhatia S."/>
        </authorList>
    </citation>
    <scope>NUCLEOTIDE SEQUENCE [LARGE SCALE GENOMIC DNA]</scope>
    <source>
        <strain evidence="2">Urdbean</strain>
    </source>
</reference>